<gene>
    <name evidence="1" type="ORF">T01_3053</name>
</gene>
<reference evidence="1 2" key="1">
    <citation type="submission" date="2015-01" db="EMBL/GenBank/DDBJ databases">
        <title>Evolution of Trichinella species and genotypes.</title>
        <authorList>
            <person name="Korhonen P.K."/>
            <person name="Edoardo P."/>
            <person name="Giuseppe L.R."/>
            <person name="Gasser R.B."/>
        </authorList>
    </citation>
    <scope>NUCLEOTIDE SEQUENCE [LARGE SCALE GENOMIC DNA]</scope>
    <source>
        <strain evidence="1">ISS3</strain>
    </source>
</reference>
<keyword evidence="2" id="KW-1185">Reference proteome</keyword>
<dbReference type="OrthoDB" id="10287719at2759"/>
<proteinExistence type="predicted"/>
<comment type="caution">
    <text evidence="1">The sequence shown here is derived from an EMBL/GenBank/DDBJ whole genome shotgun (WGS) entry which is preliminary data.</text>
</comment>
<dbReference type="InParanoid" id="A0A0V1AR33"/>
<feature type="non-terminal residue" evidence="1">
    <location>
        <position position="1"/>
    </location>
</feature>
<evidence type="ECO:0000313" key="1">
    <source>
        <dbReference type="EMBL" id="KRY27150.1"/>
    </source>
</evidence>
<sequence>LVNTKCTACEIIKRASKQPQHNRRNTTEQRKNLYRLECIKAVTDNSSTKIQANGSAANGNQCNLFLVCCLIWKRRISDKSSVIRIDLSVEESTVKVELIQKPLKLTMYLSKHGGYSYFIEMIIDVRLLICSISLKVMFGHTNEREMEKLEYDTTTTLEDAVNCETSNGRCVKMSNKRNVADGICTEIAVLDAATHGNDMNIAKFGPLFERRNFH</sequence>
<dbReference type="AlphaFoldDB" id="A0A0V1AR33"/>
<dbReference type="EMBL" id="JYDH01000279">
    <property type="protein sequence ID" value="KRY27150.1"/>
    <property type="molecule type" value="Genomic_DNA"/>
</dbReference>
<accession>A0A0V1AR33</accession>
<name>A0A0V1AR33_TRISP</name>
<dbReference type="Proteomes" id="UP000054776">
    <property type="component" value="Unassembled WGS sequence"/>
</dbReference>
<protein>
    <submittedName>
        <fullName evidence="1">Uncharacterized protein</fullName>
    </submittedName>
</protein>
<organism evidence="1 2">
    <name type="scientific">Trichinella spiralis</name>
    <name type="common">Trichina worm</name>
    <dbReference type="NCBI Taxonomy" id="6334"/>
    <lineage>
        <taxon>Eukaryota</taxon>
        <taxon>Metazoa</taxon>
        <taxon>Ecdysozoa</taxon>
        <taxon>Nematoda</taxon>
        <taxon>Enoplea</taxon>
        <taxon>Dorylaimia</taxon>
        <taxon>Trichinellida</taxon>
        <taxon>Trichinellidae</taxon>
        <taxon>Trichinella</taxon>
    </lineage>
</organism>
<evidence type="ECO:0000313" key="2">
    <source>
        <dbReference type="Proteomes" id="UP000054776"/>
    </source>
</evidence>